<evidence type="ECO:0000313" key="1">
    <source>
        <dbReference type="EMBL" id="PMD40941.1"/>
    </source>
</evidence>
<dbReference type="OrthoDB" id="10405913at2759"/>
<proteinExistence type="predicted"/>
<dbReference type="AlphaFoldDB" id="A0A2J6RQZ4"/>
<organism evidence="1 2">
    <name type="scientific">Hyaloscypha variabilis (strain UAMH 11265 / GT02V1 / F)</name>
    <name type="common">Meliniomyces variabilis</name>
    <dbReference type="NCBI Taxonomy" id="1149755"/>
    <lineage>
        <taxon>Eukaryota</taxon>
        <taxon>Fungi</taxon>
        <taxon>Dikarya</taxon>
        <taxon>Ascomycota</taxon>
        <taxon>Pezizomycotina</taxon>
        <taxon>Leotiomycetes</taxon>
        <taxon>Helotiales</taxon>
        <taxon>Hyaloscyphaceae</taxon>
        <taxon>Hyaloscypha</taxon>
        <taxon>Hyaloscypha variabilis</taxon>
    </lineage>
</organism>
<keyword evidence="2" id="KW-1185">Reference proteome</keyword>
<gene>
    <name evidence="1" type="ORF">L207DRAFT_583112</name>
</gene>
<evidence type="ECO:0000313" key="2">
    <source>
        <dbReference type="Proteomes" id="UP000235786"/>
    </source>
</evidence>
<dbReference type="EMBL" id="KZ613945">
    <property type="protein sequence ID" value="PMD40941.1"/>
    <property type="molecule type" value="Genomic_DNA"/>
</dbReference>
<protein>
    <submittedName>
        <fullName evidence="1">Uncharacterized protein</fullName>
    </submittedName>
</protein>
<accession>A0A2J6RQZ4</accession>
<name>A0A2J6RQZ4_HYAVF</name>
<reference evidence="1 2" key="1">
    <citation type="submission" date="2016-04" db="EMBL/GenBank/DDBJ databases">
        <title>A degradative enzymes factory behind the ericoid mycorrhizal symbiosis.</title>
        <authorList>
            <consortium name="DOE Joint Genome Institute"/>
            <person name="Martino E."/>
            <person name="Morin E."/>
            <person name="Grelet G."/>
            <person name="Kuo A."/>
            <person name="Kohler A."/>
            <person name="Daghino S."/>
            <person name="Barry K."/>
            <person name="Choi C."/>
            <person name="Cichocki N."/>
            <person name="Clum A."/>
            <person name="Copeland A."/>
            <person name="Hainaut M."/>
            <person name="Haridas S."/>
            <person name="Labutti K."/>
            <person name="Lindquist E."/>
            <person name="Lipzen A."/>
            <person name="Khouja H.-R."/>
            <person name="Murat C."/>
            <person name="Ohm R."/>
            <person name="Olson A."/>
            <person name="Spatafora J."/>
            <person name="Veneault-Fourrey C."/>
            <person name="Henrissat B."/>
            <person name="Grigoriev I."/>
            <person name="Martin F."/>
            <person name="Perotto S."/>
        </authorList>
    </citation>
    <scope>NUCLEOTIDE SEQUENCE [LARGE SCALE GENOMIC DNA]</scope>
    <source>
        <strain evidence="1 2">F</strain>
    </source>
</reference>
<sequence length="160" mass="18791">MATQSIFTSFPAIKNWFAAKIFPIEARAKHFLHCGMRSSNSSVPIAPCIYCDRKLDILCQDIAFWKMRCEMELKHFWGGEKAVSFACKTQTAIWNLHALPMDKIQRDIETWTPFEESEKKYPELNGLTVKEYLQKQRWKLEDWARKEDIEIQIANAKGWT</sequence>
<dbReference type="Proteomes" id="UP000235786">
    <property type="component" value="Unassembled WGS sequence"/>
</dbReference>